<dbReference type="Pfam" id="PF05721">
    <property type="entry name" value="PhyH"/>
    <property type="match status" value="1"/>
</dbReference>
<dbReference type="AlphaFoldDB" id="A0A5D0TXH2"/>
<evidence type="ECO:0000256" key="1">
    <source>
        <dbReference type="SAM" id="MobiDB-lite"/>
    </source>
</evidence>
<keyword evidence="3" id="KW-1185">Reference proteome</keyword>
<dbReference type="PANTHER" id="PTHR20883">
    <property type="entry name" value="PHYTANOYL-COA DIOXYGENASE DOMAIN CONTAINING 1"/>
    <property type="match status" value="1"/>
</dbReference>
<feature type="compositionally biased region" description="Basic and acidic residues" evidence="1">
    <location>
        <begin position="44"/>
        <end position="60"/>
    </location>
</feature>
<comment type="caution">
    <text evidence="2">The sequence shown here is derived from an EMBL/GenBank/DDBJ whole genome shotgun (WGS) entry which is preliminary data.</text>
</comment>
<evidence type="ECO:0000313" key="3">
    <source>
        <dbReference type="Proteomes" id="UP000322634"/>
    </source>
</evidence>
<proteinExistence type="predicted"/>
<keyword evidence="2" id="KW-0223">Dioxygenase</keyword>
<dbReference type="SUPFAM" id="SSF51197">
    <property type="entry name" value="Clavaminate synthase-like"/>
    <property type="match status" value="1"/>
</dbReference>
<reference evidence="2 3" key="1">
    <citation type="submission" date="2019-08" db="EMBL/GenBank/DDBJ databases">
        <title>Actinomadura sp. nov. CYP1-5 isolated from mountain soil.</title>
        <authorList>
            <person name="Songsumanus A."/>
            <person name="Kuncharoen N."/>
            <person name="Kudo T."/>
            <person name="Yuki M."/>
            <person name="Igarashi Y."/>
            <person name="Tanasupawat S."/>
        </authorList>
    </citation>
    <scope>NUCLEOTIDE SEQUENCE [LARGE SCALE GENOMIC DNA]</scope>
    <source>
        <strain evidence="2 3">GKU157</strain>
    </source>
</reference>
<dbReference type="InterPro" id="IPR008775">
    <property type="entry name" value="Phytyl_CoA_dOase-like"/>
</dbReference>
<evidence type="ECO:0000313" key="2">
    <source>
        <dbReference type="EMBL" id="TYC10333.1"/>
    </source>
</evidence>
<dbReference type="EMBL" id="VSFF01000012">
    <property type="protein sequence ID" value="TYC10333.1"/>
    <property type="molecule type" value="Genomic_DNA"/>
</dbReference>
<sequence>MRDELSSAQIDSYRENGFLVVDGFLDDAETRHWRTVLEDAVRERGDARLPSEPDEPRADEAGEPQPLSGLRLREALAKHSRAWVRVLSQHVNLWQTDVRVRDLVLDPRLGRMACDLADVDGVRIWHDQTMFKPAWGEPTGWHTDTPVFSFTHPGASTFWIALVDADLRNGCMHYLPGSHKARVTTKSNMRLDGLRHLNPEWEFAEPVPCPVRAGSLIVHGGDTAHAAGANMTPLPRPAFAISWMPAGATFNGTPNILPRRLLAALKVGDSLDIDAQCPLVYSR</sequence>
<feature type="region of interest" description="Disordered" evidence="1">
    <location>
        <begin position="44"/>
        <end position="67"/>
    </location>
</feature>
<dbReference type="RefSeq" id="WP_148353586.1">
    <property type="nucleotide sequence ID" value="NZ_JBHSBF010000006.1"/>
</dbReference>
<dbReference type="PANTHER" id="PTHR20883:SF48">
    <property type="entry name" value="ECTOINE DIOXYGENASE"/>
    <property type="match status" value="1"/>
</dbReference>
<dbReference type="Proteomes" id="UP000322634">
    <property type="component" value="Unassembled WGS sequence"/>
</dbReference>
<keyword evidence="2" id="KW-0560">Oxidoreductase</keyword>
<name>A0A5D0TXH2_9ACTN</name>
<dbReference type="Gene3D" id="2.60.120.620">
    <property type="entry name" value="q2cbj1_9rhob like domain"/>
    <property type="match status" value="1"/>
</dbReference>
<organism evidence="2 3">
    <name type="scientific">Actinomadura syzygii</name>
    <dbReference type="NCBI Taxonomy" id="1427538"/>
    <lineage>
        <taxon>Bacteria</taxon>
        <taxon>Bacillati</taxon>
        <taxon>Actinomycetota</taxon>
        <taxon>Actinomycetes</taxon>
        <taxon>Streptosporangiales</taxon>
        <taxon>Thermomonosporaceae</taxon>
        <taxon>Actinomadura</taxon>
    </lineage>
</organism>
<dbReference type="GO" id="GO:0005506">
    <property type="term" value="F:iron ion binding"/>
    <property type="evidence" value="ECO:0007669"/>
    <property type="project" value="UniProtKB-ARBA"/>
</dbReference>
<dbReference type="OrthoDB" id="9814777at2"/>
<accession>A0A5D0TXH2</accession>
<dbReference type="GO" id="GO:0016706">
    <property type="term" value="F:2-oxoglutarate-dependent dioxygenase activity"/>
    <property type="evidence" value="ECO:0007669"/>
    <property type="project" value="UniProtKB-ARBA"/>
</dbReference>
<protein>
    <submittedName>
        <fullName evidence="2">Phytanoyl-CoA dioxygenase family protein</fullName>
    </submittedName>
</protein>
<gene>
    <name evidence="2" type="ORF">FXF65_30910</name>
</gene>